<gene>
    <name evidence="2" type="ORF">GC250_03035</name>
</gene>
<comment type="caution">
    <text evidence="2">The sequence shown here is derived from an EMBL/GenBank/DDBJ whole genome shotgun (WGS) entry which is preliminary data.</text>
</comment>
<organism evidence="2 3">
    <name type="scientific">Sulfuracidifex metallicus DSM 6482 = JCM 9184</name>
    <dbReference type="NCBI Taxonomy" id="523847"/>
    <lineage>
        <taxon>Archaea</taxon>
        <taxon>Thermoproteota</taxon>
        <taxon>Thermoprotei</taxon>
        <taxon>Sulfolobales</taxon>
        <taxon>Sulfolobaceae</taxon>
        <taxon>Sulfuracidifex</taxon>
    </lineage>
</organism>
<sequence>MLKSPLYLITDHLLPSLRVLEAKKLREQGMSQTRIASLLGVTQPAVKQYLEENEQEYKEKLIQMGLNKEEIDEMLCSLTEVLTREGVKSAMLFITTRSLIFLSNLRFCKFHRGMDREIPADCAICGEIYRQDEETIFYDALKIIQNPLISFLIPQVLSNLAFAKRGAKDYNDILGIPGRIANIRGVPIAASKPQWGGSKHLSEILIRIMDNCPDVRSVMDIKYDSKVESSIRANGLSFSKVGPQDSVDDKMIAEAVSSVFNCKEDAVIHLGGKGLEPVTYIFGRNPLEVAEKVLKIARSYASS</sequence>
<name>A0A6A9QMP1_SULME</name>
<dbReference type="PANTHER" id="PTHR40730:SF4">
    <property type="entry name" value="TRANSCRIPTIONAL REGULATOR"/>
    <property type="match status" value="1"/>
</dbReference>
<dbReference type="Gene3D" id="3.40.225.10">
    <property type="entry name" value="Class II aldolase/adducin N-terminal domain"/>
    <property type="match status" value="1"/>
</dbReference>
<dbReference type="RefSeq" id="WP_054838012.1">
    <property type="nucleotide sequence ID" value="NZ_BBBY01000004.1"/>
</dbReference>
<dbReference type="InterPro" id="IPR019293">
    <property type="entry name" value="ThiN"/>
</dbReference>
<accession>A0A6A9QMP1</accession>
<dbReference type="Gene3D" id="1.10.10.60">
    <property type="entry name" value="Homeodomain-like"/>
    <property type="match status" value="1"/>
</dbReference>
<dbReference type="EMBL" id="WGGD01000005">
    <property type="protein sequence ID" value="MUN28461.1"/>
    <property type="molecule type" value="Genomic_DNA"/>
</dbReference>
<evidence type="ECO:0000313" key="3">
    <source>
        <dbReference type="Proteomes" id="UP000470772"/>
    </source>
</evidence>
<dbReference type="Pfam" id="PF10120">
    <property type="entry name" value="ThiN"/>
    <property type="match status" value="1"/>
</dbReference>
<feature type="domain" description="Thiamine-phosphate synthase ThiN" evidence="1">
    <location>
        <begin position="140"/>
        <end position="295"/>
    </location>
</feature>
<protein>
    <submittedName>
        <fullName evidence="2">Transcriptional regulator</fullName>
    </submittedName>
</protein>
<dbReference type="Proteomes" id="UP000470772">
    <property type="component" value="Unassembled WGS sequence"/>
</dbReference>
<keyword evidence="3" id="KW-1185">Reference proteome</keyword>
<dbReference type="PANTHER" id="PTHR40730">
    <property type="entry name" value="TRANSCRIPTIONAL REGULATOR PROTEIN-LIKE PROTEIN"/>
    <property type="match status" value="1"/>
</dbReference>
<dbReference type="AlphaFoldDB" id="A0A6A9QMP1"/>
<proteinExistence type="predicted"/>
<reference evidence="2 3" key="1">
    <citation type="submission" date="2019-10" db="EMBL/GenBank/DDBJ databases">
        <title>Sequencing and Assembly of Multiple Reported Metal-Biooxidizing Members of the Extremely Thermoacidophilic Archaeal Family Sulfolobaceae.</title>
        <authorList>
            <person name="Counts J.A."/>
            <person name="Kelly R.M."/>
        </authorList>
    </citation>
    <scope>NUCLEOTIDE SEQUENCE [LARGE SCALE GENOMIC DNA]</scope>
    <source>
        <strain evidence="2 3">DSM 6482</strain>
    </source>
</reference>
<evidence type="ECO:0000313" key="2">
    <source>
        <dbReference type="EMBL" id="MUN28461.1"/>
    </source>
</evidence>
<dbReference type="SUPFAM" id="SSF53639">
    <property type="entry name" value="AraD/HMP-PK domain-like"/>
    <property type="match status" value="1"/>
</dbReference>
<dbReference type="OrthoDB" id="26806at2157"/>
<dbReference type="InterPro" id="IPR036409">
    <property type="entry name" value="Aldolase_II/adducin_N_sf"/>
</dbReference>
<evidence type="ECO:0000259" key="1">
    <source>
        <dbReference type="Pfam" id="PF10120"/>
    </source>
</evidence>